<dbReference type="EMBL" id="JAAATY010000029">
    <property type="protein sequence ID" value="NRN69612.1"/>
    <property type="molecule type" value="Genomic_DNA"/>
</dbReference>
<dbReference type="Gene3D" id="2.60.40.290">
    <property type="match status" value="2"/>
</dbReference>
<keyword evidence="4" id="KW-1185">Reference proteome</keyword>
<organism evidence="3 4">
    <name type="scientific">Kibdelosporangium persicum</name>
    <dbReference type="NCBI Taxonomy" id="2698649"/>
    <lineage>
        <taxon>Bacteria</taxon>
        <taxon>Bacillati</taxon>
        <taxon>Actinomycetota</taxon>
        <taxon>Actinomycetes</taxon>
        <taxon>Pseudonocardiales</taxon>
        <taxon>Pseudonocardiaceae</taxon>
        <taxon>Kibdelosporangium</taxon>
    </lineage>
</organism>
<dbReference type="SMART" id="SM00637">
    <property type="entry name" value="CBD_II"/>
    <property type="match status" value="2"/>
</dbReference>
<comment type="caution">
    <text evidence="3">The sequence shown here is derived from an EMBL/GenBank/DDBJ whole genome shotgun (WGS) entry which is preliminary data.</text>
</comment>
<evidence type="ECO:0000313" key="4">
    <source>
        <dbReference type="Proteomes" id="UP000763557"/>
    </source>
</evidence>
<dbReference type="PROSITE" id="PS51173">
    <property type="entry name" value="CBM2"/>
    <property type="match status" value="2"/>
</dbReference>
<dbReference type="Pfam" id="PF07995">
    <property type="entry name" value="GSDH"/>
    <property type="match status" value="1"/>
</dbReference>
<keyword evidence="1" id="KW-0732">Signal</keyword>
<dbReference type="InterPro" id="IPR012291">
    <property type="entry name" value="CBM2_carb-bd_dom_sf"/>
</dbReference>
<feature type="domain" description="CBM2" evidence="2">
    <location>
        <begin position="231"/>
        <end position="335"/>
    </location>
</feature>
<dbReference type="CDD" id="cd01833">
    <property type="entry name" value="XynB_like"/>
    <property type="match status" value="1"/>
</dbReference>
<name>A0ABX2FE23_9PSEU</name>
<evidence type="ECO:0000256" key="1">
    <source>
        <dbReference type="SAM" id="SignalP"/>
    </source>
</evidence>
<dbReference type="SUPFAM" id="SSF52266">
    <property type="entry name" value="SGNH hydrolase"/>
    <property type="match status" value="1"/>
</dbReference>
<dbReference type="RefSeq" id="WP_246367600.1">
    <property type="nucleotide sequence ID" value="NZ_CBCSGW010000024.1"/>
</dbReference>
<dbReference type="Gene3D" id="2.120.10.30">
    <property type="entry name" value="TolB, C-terminal domain"/>
    <property type="match status" value="1"/>
</dbReference>
<dbReference type="InterPro" id="IPR001919">
    <property type="entry name" value="CBD2"/>
</dbReference>
<accession>A0ABX2FE23</accession>
<dbReference type="PANTHER" id="PTHR19328">
    <property type="entry name" value="HEDGEHOG-INTERACTING PROTEIN"/>
    <property type="match status" value="1"/>
</dbReference>
<dbReference type="InterPro" id="IPR011042">
    <property type="entry name" value="6-blade_b-propeller_TolB-like"/>
</dbReference>
<reference evidence="3 4" key="1">
    <citation type="submission" date="2020-01" db="EMBL/GenBank/DDBJ databases">
        <title>Kibdelosporangium persica a novel Actinomycetes from a hot desert in Iran.</title>
        <authorList>
            <person name="Safaei N."/>
            <person name="Zaburannyi N."/>
            <person name="Mueller R."/>
            <person name="Wink J."/>
        </authorList>
    </citation>
    <scope>NUCLEOTIDE SEQUENCE [LARGE SCALE GENOMIC DNA]</scope>
    <source>
        <strain evidence="3 4">4NS15</strain>
    </source>
</reference>
<feature type="signal peptide" evidence="1">
    <location>
        <begin position="1"/>
        <end position="17"/>
    </location>
</feature>
<dbReference type="SUPFAM" id="SSF50952">
    <property type="entry name" value="Soluble quinoprotein glucose dehydrogenase"/>
    <property type="match status" value="1"/>
</dbReference>
<proteinExistence type="predicted"/>
<dbReference type="InterPro" id="IPR012938">
    <property type="entry name" value="Glc/Sorbosone_DH"/>
</dbReference>
<dbReference type="InterPro" id="IPR008965">
    <property type="entry name" value="CBM2/CBM3_carb-bd_dom_sf"/>
</dbReference>
<evidence type="ECO:0000313" key="3">
    <source>
        <dbReference type="EMBL" id="NRN69612.1"/>
    </source>
</evidence>
<dbReference type="Proteomes" id="UP000763557">
    <property type="component" value="Unassembled WGS sequence"/>
</dbReference>
<feature type="domain" description="CBM2" evidence="2">
    <location>
        <begin position="700"/>
        <end position="808"/>
    </location>
</feature>
<dbReference type="InterPro" id="IPR011041">
    <property type="entry name" value="Quinoprot_gluc/sorb_DH_b-prop"/>
</dbReference>
<dbReference type="InterPro" id="IPR013830">
    <property type="entry name" value="SGNH_hydro"/>
</dbReference>
<dbReference type="Pfam" id="PF00553">
    <property type="entry name" value="CBM_2"/>
    <property type="match status" value="2"/>
</dbReference>
<feature type="chain" id="PRO_5046796934" evidence="1">
    <location>
        <begin position="18"/>
        <end position="808"/>
    </location>
</feature>
<dbReference type="Pfam" id="PF13472">
    <property type="entry name" value="Lipase_GDSL_2"/>
    <property type="match status" value="1"/>
</dbReference>
<dbReference type="SUPFAM" id="SSF49384">
    <property type="entry name" value="Carbohydrate-binding domain"/>
    <property type="match status" value="2"/>
</dbReference>
<dbReference type="Gene3D" id="3.40.50.1110">
    <property type="entry name" value="SGNH hydrolase"/>
    <property type="match status" value="1"/>
</dbReference>
<evidence type="ECO:0000259" key="2">
    <source>
        <dbReference type="PROSITE" id="PS51173"/>
    </source>
</evidence>
<sequence>MSVVVVLGTLVGVPAAAGPQAAPAAPARIMPLGDSITAGPGCWRALLWDRLQRNGYSNIDFVGTQPGGGCAVPHDGDHEGHGGYLATGIANQNQLPAWLSATRPDIVLMHLGTNDVWNAIAPETILTAYSKLVDQMRASNPAMKIVVAQIIPMQPSGCSACAQRVVALNNAIPAWAAEKTTAQSPIAVVDQWTGFNAATDTYDGVHPIDSGFQKMSDRWYPAVTAALGGTNPPPPGSCVATYRVIGQWNGSFQGEVSVRNNTTAATSSWSATLSFTNGQRISQSWNATVTQNAAEVSARNLSWNGGLPPGGSATFGFLASWSGTNDPPAVQCTVTSVASTAAYAGLADIAVTTTQVAFGLRRPTAISAPNDGSGRLFISEKSGTVRIYHPATGLADAPLLTIQDRVSEAGNERGLLGIAVSPAFADDQTIYLAYTRLPDNAVTLGRYRLTDNRFEELLSQEHATYPNHNGGQLAFGPDGLLFWGIGDGGDAGDPFRAGQRLDTLLGKIVRLDVGRSCDGLAYCVPPGNPFVGVAGARAEIWAYGLRNPWRFSVDPADGSLWIGDVGQGAFEEIDHLAATAGGANLGWSCREGPQVFDATRCEPGAVYTDPVFSYPTSTDGCAVIGGVVYRGARYTDLAAGTYLASDYCSNPAWALRKNADGTYSQARIGELPIQVTSFGTSADGEIYLINDLPGQLHQVGFVRTVDCSVAYKVESQWGNGFTASVTVTNNGTTAIDGWTLRWPFTDGQQVGNGWNATVTQNGQAVSAVNANWNARIEPGASVTFGFLASRAGPNSTPAGFTLNDSNCR</sequence>
<dbReference type="PANTHER" id="PTHR19328:SF75">
    <property type="entry name" value="ALDOSE SUGAR DEHYDROGENASE YLII"/>
    <property type="match status" value="1"/>
</dbReference>
<gene>
    <name evidence="3" type="ORF">GC106_68690</name>
</gene>
<protein>
    <submittedName>
        <fullName evidence="3">Soluble aldose sugar dehydrogenase YliI</fullName>
    </submittedName>
</protein>
<dbReference type="InterPro" id="IPR036514">
    <property type="entry name" value="SGNH_hydro_sf"/>
</dbReference>